<feature type="binding site" evidence="8">
    <location>
        <position position="164"/>
    </location>
    <ligand>
        <name>GTP</name>
        <dbReference type="ChEBI" id="CHEBI:37565"/>
    </ligand>
</feature>
<evidence type="ECO:0000256" key="4">
    <source>
        <dbReference type="ARBA" id="ARBA00022741"/>
    </source>
</evidence>
<dbReference type="PANTHER" id="PTHR19136">
    <property type="entry name" value="MOLYBDENUM COFACTOR GUANYLYLTRANSFERASE"/>
    <property type="match status" value="1"/>
</dbReference>
<feature type="binding site" evidence="8">
    <location>
        <position position="193"/>
    </location>
    <ligand>
        <name>Mg(2+)</name>
        <dbReference type="ChEBI" id="CHEBI:18420"/>
    </ligand>
</feature>
<dbReference type="Gene3D" id="3.90.550.10">
    <property type="entry name" value="Spore Coat Polysaccharide Biosynthesis Protein SpsA, Chain A"/>
    <property type="match status" value="1"/>
</dbReference>
<comment type="function">
    <text evidence="8">Transfers a GMP moiety from GTP to Mo-molybdopterin (Mo-MPT) cofactor (Moco or molybdenum cofactor) to form Mo-molybdopterin guanine dinucleotide (Mo-MGD) cofactor.</text>
</comment>
<dbReference type="SUPFAM" id="SSF53448">
    <property type="entry name" value="Nucleotide-diphospho-sugar transferases"/>
    <property type="match status" value="1"/>
</dbReference>
<dbReference type="EC" id="2.7.7.77" evidence="8"/>
<dbReference type="PANTHER" id="PTHR19136:SF81">
    <property type="entry name" value="MOLYBDENUM COFACTOR GUANYLYLTRANSFERASE"/>
    <property type="match status" value="1"/>
</dbReference>
<gene>
    <name evidence="8" type="primary">mobA</name>
    <name evidence="10" type="ORF">FSB76_04880</name>
</gene>
<dbReference type="Pfam" id="PF12804">
    <property type="entry name" value="NTP_transf_3"/>
    <property type="match status" value="1"/>
</dbReference>
<evidence type="ECO:0000256" key="6">
    <source>
        <dbReference type="ARBA" id="ARBA00023134"/>
    </source>
</evidence>
<comment type="domain">
    <text evidence="8">The N-terminal domain determines nucleotide recognition and specific binding, while the C-terminal domain determines the specific binding to the target protein.</text>
</comment>
<dbReference type="AlphaFoldDB" id="A0A5B8W9D3"/>
<dbReference type="CDD" id="cd02503">
    <property type="entry name" value="MobA"/>
    <property type="match status" value="1"/>
</dbReference>
<keyword evidence="1 8" id="KW-0963">Cytoplasm</keyword>
<dbReference type="GO" id="GO:0005737">
    <property type="term" value="C:cytoplasm"/>
    <property type="evidence" value="ECO:0007669"/>
    <property type="project" value="UniProtKB-SubCell"/>
</dbReference>
<evidence type="ECO:0000256" key="8">
    <source>
        <dbReference type="HAMAP-Rule" id="MF_00316"/>
    </source>
</evidence>
<name>A0A5B8W9D3_9SPHI</name>
<accession>A0A5B8W9D3</accession>
<keyword evidence="7 8" id="KW-0501">Molybdenum cofactor biosynthesis</keyword>
<dbReference type="EMBL" id="CP042437">
    <property type="protein sequence ID" value="QEC80403.1"/>
    <property type="molecule type" value="Genomic_DNA"/>
</dbReference>
<evidence type="ECO:0000256" key="7">
    <source>
        <dbReference type="ARBA" id="ARBA00023150"/>
    </source>
</evidence>
<dbReference type="InterPro" id="IPR025877">
    <property type="entry name" value="MobA-like_NTP_Trfase"/>
</dbReference>
<dbReference type="GO" id="GO:0005525">
    <property type="term" value="F:GTP binding"/>
    <property type="evidence" value="ECO:0007669"/>
    <property type="project" value="UniProtKB-UniRule"/>
</dbReference>
<comment type="caution">
    <text evidence="8">Lacks conserved residue(s) required for the propagation of feature annotation.</text>
</comment>
<keyword evidence="5 8" id="KW-0460">Magnesium</keyword>
<evidence type="ECO:0000256" key="2">
    <source>
        <dbReference type="ARBA" id="ARBA00022679"/>
    </source>
</evidence>
<keyword evidence="6 8" id="KW-0342">GTP-binding</keyword>
<dbReference type="InterPro" id="IPR029044">
    <property type="entry name" value="Nucleotide-diphossugar_trans"/>
</dbReference>
<evidence type="ECO:0000256" key="5">
    <source>
        <dbReference type="ARBA" id="ARBA00022842"/>
    </source>
</evidence>
<evidence type="ECO:0000313" key="10">
    <source>
        <dbReference type="EMBL" id="QEC80403.1"/>
    </source>
</evidence>
<dbReference type="GO" id="GO:0046872">
    <property type="term" value="F:metal ion binding"/>
    <property type="evidence" value="ECO:0007669"/>
    <property type="project" value="UniProtKB-KW"/>
</dbReference>
<comment type="cofactor">
    <cofactor evidence="8">
        <name>Mg(2+)</name>
        <dbReference type="ChEBI" id="CHEBI:18420"/>
    </cofactor>
</comment>
<dbReference type="GO" id="GO:0006777">
    <property type="term" value="P:Mo-molybdopterin cofactor biosynthetic process"/>
    <property type="evidence" value="ECO:0007669"/>
    <property type="project" value="UniProtKB-KW"/>
</dbReference>
<keyword evidence="11" id="KW-1185">Reference proteome</keyword>
<evidence type="ECO:0000256" key="3">
    <source>
        <dbReference type="ARBA" id="ARBA00022723"/>
    </source>
</evidence>
<feature type="binding site" evidence="8">
    <location>
        <position position="118"/>
    </location>
    <ligand>
        <name>GTP</name>
        <dbReference type="ChEBI" id="CHEBI:37565"/>
    </ligand>
</feature>
<feature type="binding site" evidence="8">
    <location>
        <position position="193"/>
    </location>
    <ligand>
        <name>GTP</name>
        <dbReference type="ChEBI" id="CHEBI:37565"/>
    </ligand>
</feature>
<feature type="domain" description="MobA-like NTP transferase" evidence="9">
    <location>
        <begin position="103"/>
        <end position="247"/>
    </location>
</feature>
<keyword evidence="3 8" id="KW-0479">Metal-binding</keyword>
<comment type="catalytic activity">
    <reaction evidence="8">
        <text>Mo-molybdopterin + GTP + H(+) = Mo-molybdopterin guanine dinucleotide + diphosphate</text>
        <dbReference type="Rhea" id="RHEA:34243"/>
        <dbReference type="ChEBI" id="CHEBI:15378"/>
        <dbReference type="ChEBI" id="CHEBI:33019"/>
        <dbReference type="ChEBI" id="CHEBI:37565"/>
        <dbReference type="ChEBI" id="CHEBI:71302"/>
        <dbReference type="ChEBI" id="CHEBI:71310"/>
        <dbReference type="EC" id="2.7.7.77"/>
    </reaction>
</comment>
<reference evidence="10 11" key="1">
    <citation type="journal article" date="2013" name="J. Microbiol.">
        <title>Mucilaginibacter ginsenosidivorax sp. nov., with ginsenoside converting activity isolated from sediment.</title>
        <authorList>
            <person name="Kim J.K."/>
            <person name="Choi T.E."/>
            <person name="Liu Q.M."/>
            <person name="Park H.Y."/>
            <person name="Yi T.H."/>
            <person name="Yoon M.H."/>
            <person name="Kim S.C."/>
            <person name="Im W.T."/>
        </authorList>
    </citation>
    <scope>NUCLEOTIDE SEQUENCE [LARGE SCALE GENOMIC DNA]</scope>
    <source>
        <strain evidence="10 11">KHI28</strain>
    </source>
</reference>
<comment type="similarity">
    <text evidence="8">Belongs to the MobA family.</text>
</comment>
<dbReference type="InterPro" id="IPR013482">
    <property type="entry name" value="Molybde_CF_guanTrfase"/>
</dbReference>
<keyword evidence="2 8" id="KW-0808">Transferase</keyword>
<organism evidence="10 11">
    <name type="scientific">Mucilaginibacter ginsenosidivorax</name>
    <dbReference type="NCBI Taxonomy" id="862126"/>
    <lineage>
        <taxon>Bacteria</taxon>
        <taxon>Pseudomonadati</taxon>
        <taxon>Bacteroidota</taxon>
        <taxon>Sphingobacteriia</taxon>
        <taxon>Sphingobacteriales</taxon>
        <taxon>Sphingobacteriaceae</taxon>
        <taxon>Mucilaginibacter</taxon>
    </lineage>
</organism>
<dbReference type="Proteomes" id="UP000321362">
    <property type="component" value="Chromosome"/>
</dbReference>
<comment type="subcellular location">
    <subcellularLocation>
        <location evidence="8">Cytoplasm</location>
    </subcellularLocation>
</comment>
<sequence>MPYQLKQQFANADLVLVNGNHQQAKAQVVIIDNNKKASLLKRIEQLNNVQLFLLADNSDDVFDFIKETVPCWQQIPVYKLGDRDKIIAFFEANLKQNRPVLNGLILAGGQSLRMGVDKGSINWHGKPQRYHMADMLQPFCNQVFISHREGQLAEAEEPYPVLQDTFTGLGPYGAILSAFRENPDSAWLVIACDLPLMDDATLRKLVAWRNSSSVATAYHSPVTEFPEPLIAIWEPKSYPILLSFLAQGYSCPRKVLINTDITLLNAPDPEALTNVNTPEEMEIVKRAIHQKLAANL</sequence>
<evidence type="ECO:0000256" key="1">
    <source>
        <dbReference type="ARBA" id="ARBA00022490"/>
    </source>
</evidence>
<feature type="binding site" evidence="8">
    <location>
        <begin position="106"/>
        <end position="108"/>
    </location>
    <ligand>
        <name>GTP</name>
        <dbReference type="ChEBI" id="CHEBI:37565"/>
    </ligand>
</feature>
<protein>
    <recommendedName>
        <fullName evidence="8">Probable molybdenum cofactor guanylyltransferase</fullName>
        <shortName evidence="8">MoCo guanylyltransferase</shortName>
        <ecNumber evidence="8">2.7.7.77</ecNumber>
    </recommendedName>
    <alternativeName>
        <fullName evidence="8">GTP:molybdopterin guanylyltransferase</fullName>
    </alternativeName>
    <alternativeName>
        <fullName evidence="8">Mo-MPT guanylyltransferase</fullName>
    </alternativeName>
    <alternativeName>
        <fullName evidence="8">Molybdopterin guanylyltransferase</fullName>
    </alternativeName>
    <alternativeName>
        <fullName evidence="8">Molybdopterin-guanine dinucleotide synthase</fullName>
        <shortName evidence="8">MGD synthase</shortName>
    </alternativeName>
</protein>
<evidence type="ECO:0000259" key="9">
    <source>
        <dbReference type="Pfam" id="PF12804"/>
    </source>
</evidence>
<dbReference type="GO" id="GO:0061603">
    <property type="term" value="F:molybdenum cofactor guanylyltransferase activity"/>
    <property type="evidence" value="ECO:0007669"/>
    <property type="project" value="UniProtKB-EC"/>
</dbReference>
<dbReference type="HAMAP" id="MF_00316">
    <property type="entry name" value="MobA"/>
    <property type="match status" value="1"/>
</dbReference>
<evidence type="ECO:0000313" key="11">
    <source>
        <dbReference type="Proteomes" id="UP000321362"/>
    </source>
</evidence>
<keyword evidence="4 8" id="KW-0547">Nucleotide-binding</keyword>
<proteinExistence type="inferred from homology"/>
<dbReference type="KEGG" id="mgk:FSB76_04880"/>
<dbReference type="OrthoDB" id="9788394at2"/>